<keyword evidence="8" id="KW-0456">Lyase</keyword>
<dbReference type="Gene3D" id="3.40.50.150">
    <property type="entry name" value="Vaccinia Virus protein VP39"/>
    <property type="match status" value="1"/>
</dbReference>
<sequence length="2032" mass="229568">MALRWALAVAVARAKAEGIEPLQPLDVPNSLSCGLQQGWPSVAAALSVEAGQGPEPADALPRMCQKLDLDLVKWMVGEVLNLAWAENTSDAVQDFYEEQYYCEPRLDKILREETQEECQAAVSSTVHSACLYGSASIFACILSMLFRHPQQLDAPDLLSSMKHSLLAIRWFLHSEHRWMEFLDSSDWPVTLTDLVNIMDAYGDVLALEHLINASSSTVRGLLRQSRKPWNAGSFSWLKATLAAKQSLAAVHSWRSERSVPRWYPSHHDSTRASVAVRLWAFGTHCSVMAEPVSVMTTLLSDEFQVNVSWQGASDYCQYHHGARPDGHSAVRKLYMKHWRKAGHVRYQVVHPRQGTRPASEAHRDSLSNAKDFAEELQALLRQDQDFQHSDVAFCSEPAIACLSMHRAGKAVIGYFGVHIAFMLNEGEEQKSLYQAFVEELSQDPRNSFATKAPYLSLQIYSHTSLKFPSVRPLSLYTQPVTYSGAKSTEILLNRRPVLFWNRRLLLNSVAYLNGFDLKFQEVKSLSDKTFGNWLSHRAGLYFPYDWLQTMGFYDWINMAFPTFVPDTPMYTYTMMGTNHRGWTATIFSPPNDLYPYKYQDWNDLESRVFWWHMTDFKVLPMVQLFQSLPQLFQMLTQASMNSISAQMRLQHLQRTHSTAKYWQESLLRALSDAMRKEWDDGLVEHAKVLALFNDYLTKVLGRLDPSMWRWVSYEELSSSWSQKCYDEVARALGRDSWWESPLKPAALSRAFRYFKPSRKDAASEMTRENLRLLQQLEARKGRGWFPEMYPQQQLLKQFAATGKTVMSKEVPPPEDNDAFQAISQQNPAFQQLWETLSASQRQVMFETPTITRVEGASLTGKPAQQTAQSAGSFGVSDATEESKEGPAAPRMGSGNMFDRIAFAYDSTNKWMSFGLDQHWRNTMVKDCLQLRPDDKVLDLATGTADVSILVGQHLRQLGARGTNAVLGVDPSNEMLRRGVVKVQDQHLEHVVRLVKGDAQDLREVQVIDAEGTLGDKSPGSREASVDKISMSFGIRNVPDRSKALSEMRRVLRPSEQSRVCILELSLPTGDTFLSKLARKFITEVVPFIGWVATMGSGGEEYEYLERSILRFPKPMDFAAELAAAGLPVETITSFAYGAVNLYTAKPVWSLVDMCSRNQEVEKLTAHLERFSMTLSEDQRFMLHKAMLREKVGKRVEALLIAADVDFSAFSCVHFWIEDRGFGSEVNNLVSAAIACEEHGIACVVEDEVWNSGRLHTYLQAEPLILRRCPKQLCRPCEVRRDRRVATPGWFAVCKHASNVSFARKSKYMRRIWRYTNETQKRIDRLNEELNLPEKYIAVQIRRGDKVAGNRKESVEMTGRDFAQEALKHVSPGGPTVIIACSDDRSAAEELGNAVGRRAEVRWRKRQDVPENLRNGHWQADYNALSAKQRVAMTHEFLADVEVLRKATLCVCTFSSNVGRLVALLRDGPTVSMDIATWTNDVNLSLEIAGCNCRSGQRKLLTKIFVAEQERSKGIPLAVVPLVAPLPMASPSNNPYHGGYHGPYYASPNARSSRESDMAVPDEGCDARHCVRVVEDYHLLDFSERLNTSSYVNVVFEPEEEKVALMGLKVNLADQTVYPESFRMHNDTLNMIAKAWHCPKPDDFEEYGCYAGAGTVGSTEACLLAGLALKFRWRKWYAKKFNKSEDEVRGVYPNLVISTMFQAAWEKLFKYMDIQPRFVKPSYKTFTLDPTKIKEFIDEKTIGVVCIMGNHYGGQYDPVWEVDAVLEKLNAEKGLEVGIHVDAASGGFIAPFQEGLPPWDFRLKHVMSISASGHKFGNSCCGTGWVVWRQRKGLSEHVAISVSYLGGSADSYTLNFSRPAQGVYVQFYKFLRLGKAGYAAQVANQLAVAQFLREGLQSIKVNDFSIFTILDAVGMSEQKHCLPVVAAMINPDLGLPFDDIDFQHVVAQGHWYVSGYHMSMHHPLTEETMPLFTDSSAEQAMFRIVVKNNLTMRMAAHLMDEIRAAVKFLQEHGKGFQHRKPKRLPTQQSVPAC</sequence>
<dbReference type="SUPFAM" id="SSF53335">
    <property type="entry name" value="S-adenosyl-L-methionine-dependent methyltransferases"/>
    <property type="match status" value="1"/>
</dbReference>
<feature type="modified residue" description="N6-(pyridoxal phosphate)lysine" evidence="10">
    <location>
        <position position="1814"/>
    </location>
</feature>
<dbReference type="Proteomes" id="UP001152797">
    <property type="component" value="Unassembled WGS sequence"/>
</dbReference>
<evidence type="ECO:0000313" key="14">
    <source>
        <dbReference type="Proteomes" id="UP001152797"/>
    </source>
</evidence>
<dbReference type="CDD" id="cd02440">
    <property type="entry name" value="AdoMet_MTases"/>
    <property type="match status" value="1"/>
</dbReference>
<dbReference type="GO" id="GO:0030170">
    <property type="term" value="F:pyridoxal phosphate binding"/>
    <property type="evidence" value="ECO:0007669"/>
    <property type="project" value="InterPro"/>
</dbReference>
<dbReference type="GO" id="GO:0005829">
    <property type="term" value="C:cytosol"/>
    <property type="evidence" value="ECO:0007669"/>
    <property type="project" value="TreeGrafter"/>
</dbReference>
<reference evidence="13 14" key="2">
    <citation type="submission" date="2024-05" db="EMBL/GenBank/DDBJ databases">
        <authorList>
            <person name="Chen Y."/>
            <person name="Shah S."/>
            <person name="Dougan E. K."/>
            <person name="Thang M."/>
            <person name="Chan C."/>
        </authorList>
    </citation>
    <scope>NUCLEOTIDE SEQUENCE [LARGE SCALE GENOMIC DNA]</scope>
</reference>
<dbReference type="GO" id="GO:0006538">
    <property type="term" value="P:L-glutamate catabolic process"/>
    <property type="evidence" value="ECO:0007669"/>
    <property type="project" value="TreeGrafter"/>
</dbReference>
<dbReference type="GO" id="GO:0032259">
    <property type="term" value="P:methylation"/>
    <property type="evidence" value="ECO:0007669"/>
    <property type="project" value="UniProtKB-KW"/>
</dbReference>
<dbReference type="EMBL" id="CAMXCT020006547">
    <property type="protein sequence ID" value="CAL1169122.1"/>
    <property type="molecule type" value="Genomic_DNA"/>
</dbReference>
<dbReference type="InterPro" id="IPR002129">
    <property type="entry name" value="PyrdxlP-dep_de-COase"/>
</dbReference>
<dbReference type="InterPro" id="IPR015421">
    <property type="entry name" value="PyrdxlP-dep_Trfase_major"/>
</dbReference>
<evidence type="ECO:0000256" key="9">
    <source>
        <dbReference type="ARBA" id="ARBA00048868"/>
    </source>
</evidence>
<name>A0A9P1GLK8_9DINO</name>
<dbReference type="GO" id="GO:0008168">
    <property type="term" value="F:methyltransferase activity"/>
    <property type="evidence" value="ECO:0007669"/>
    <property type="project" value="UniProtKB-KW"/>
</dbReference>
<dbReference type="Gene3D" id="3.40.50.11350">
    <property type="match status" value="1"/>
</dbReference>
<dbReference type="PROSITE" id="PS01183">
    <property type="entry name" value="UBIE_1"/>
    <property type="match status" value="1"/>
</dbReference>
<keyword evidence="14" id="KW-1185">Reference proteome</keyword>
<dbReference type="GO" id="GO:0004351">
    <property type="term" value="F:glutamate decarboxylase activity"/>
    <property type="evidence" value="ECO:0007669"/>
    <property type="project" value="UniProtKB-EC"/>
</dbReference>
<evidence type="ECO:0000256" key="8">
    <source>
        <dbReference type="ARBA" id="ARBA00023239"/>
    </source>
</evidence>
<dbReference type="Pfam" id="PF01209">
    <property type="entry name" value="Ubie_methyltran"/>
    <property type="match status" value="1"/>
</dbReference>
<evidence type="ECO:0000256" key="6">
    <source>
        <dbReference type="ARBA" id="ARBA00022691"/>
    </source>
</evidence>
<evidence type="ECO:0000256" key="11">
    <source>
        <dbReference type="SAM" id="MobiDB-lite"/>
    </source>
</evidence>
<evidence type="ECO:0000256" key="10">
    <source>
        <dbReference type="PIRSR" id="PIRSR602129-50"/>
    </source>
</evidence>
<keyword evidence="6" id="KW-0949">S-adenosyl-L-methionine</keyword>
<dbReference type="Gene3D" id="3.40.640.10">
    <property type="entry name" value="Type I PLP-dependent aspartate aminotransferase-like (Major domain)"/>
    <property type="match status" value="1"/>
</dbReference>
<evidence type="ECO:0000256" key="4">
    <source>
        <dbReference type="ARBA" id="ARBA00022603"/>
    </source>
</evidence>
<dbReference type="PANTHER" id="PTHR43321:SF3">
    <property type="entry name" value="GLUTAMATE DECARBOXYLASE"/>
    <property type="match status" value="1"/>
</dbReference>
<comment type="caution">
    <text evidence="12">The sequence shown here is derived from an EMBL/GenBank/DDBJ whole genome shotgun (WGS) entry which is preliminary data.</text>
</comment>
<evidence type="ECO:0000313" key="13">
    <source>
        <dbReference type="EMBL" id="CAL4803059.1"/>
    </source>
</evidence>
<dbReference type="InterPro" id="IPR015424">
    <property type="entry name" value="PyrdxlP-dep_Trfase"/>
</dbReference>
<evidence type="ECO:0000256" key="5">
    <source>
        <dbReference type="ARBA" id="ARBA00022679"/>
    </source>
</evidence>
<comment type="similarity">
    <text evidence="2">Belongs to the group II decarboxylase family.</text>
</comment>
<dbReference type="EMBL" id="CAMXCT030006547">
    <property type="protein sequence ID" value="CAL4803059.1"/>
    <property type="molecule type" value="Genomic_DNA"/>
</dbReference>
<dbReference type="PROSITE" id="PS51608">
    <property type="entry name" value="SAM_MT_UBIE"/>
    <property type="match status" value="1"/>
</dbReference>
<feature type="region of interest" description="Disordered" evidence="11">
    <location>
        <begin position="854"/>
        <end position="892"/>
    </location>
</feature>
<feature type="compositionally biased region" description="Polar residues" evidence="11">
    <location>
        <begin position="862"/>
        <end position="871"/>
    </location>
</feature>
<evidence type="ECO:0000313" key="12">
    <source>
        <dbReference type="EMBL" id="CAI4015747.1"/>
    </source>
</evidence>
<keyword evidence="7 10" id="KW-0663">Pyridoxal phosphate</keyword>
<dbReference type="EMBL" id="CAMXCT010006547">
    <property type="protein sequence ID" value="CAI4015747.1"/>
    <property type="molecule type" value="Genomic_DNA"/>
</dbReference>
<organism evidence="12">
    <name type="scientific">Cladocopium goreaui</name>
    <dbReference type="NCBI Taxonomy" id="2562237"/>
    <lineage>
        <taxon>Eukaryota</taxon>
        <taxon>Sar</taxon>
        <taxon>Alveolata</taxon>
        <taxon>Dinophyceae</taxon>
        <taxon>Suessiales</taxon>
        <taxon>Symbiodiniaceae</taxon>
        <taxon>Cladocopium</taxon>
    </lineage>
</organism>
<comment type="catalytic activity">
    <reaction evidence="9">
        <text>L-glutamate + H(+) = 4-aminobutanoate + CO2</text>
        <dbReference type="Rhea" id="RHEA:17785"/>
        <dbReference type="ChEBI" id="CHEBI:15378"/>
        <dbReference type="ChEBI" id="CHEBI:16526"/>
        <dbReference type="ChEBI" id="CHEBI:29985"/>
        <dbReference type="ChEBI" id="CHEBI:59888"/>
        <dbReference type="EC" id="4.1.1.15"/>
    </reaction>
</comment>
<gene>
    <name evidence="12" type="ORF">C1SCF055_LOCUS40560</name>
</gene>
<dbReference type="PANTHER" id="PTHR43321">
    <property type="entry name" value="GLUTAMATE DECARBOXYLASE"/>
    <property type="match status" value="1"/>
</dbReference>
<keyword evidence="13" id="KW-0830">Ubiquinone</keyword>
<comment type="cofactor">
    <cofactor evidence="1 10">
        <name>pyridoxal 5'-phosphate</name>
        <dbReference type="ChEBI" id="CHEBI:597326"/>
    </cofactor>
</comment>
<dbReference type="InterPro" id="IPR023576">
    <property type="entry name" value="UbiE/COQ5_MeTrFase_CS"/>
</dbReference>
<keyword evidence="4" id="KW-0489">Methyltransferase</keyword>
<dbReference type="EC" id="4.1.1.15" evidence="3"/>
<reference evidence="12" key="1">
    <citation type="submission" date="2022-10" db="EMBL/GenBank/DDBJ databases">
        <authorList>
            <person name="Chen Y."/>
            <person name="Dougan E. K."/>
            <person name="Chan C."/>
            <person name="Rhodes N."/>
            <person name="Thang M."/>
        </authorList>
    </citation>
    <scope>NUCLEOTIDE SEQUENCE</scope>
</reference>
<dbReference type="InterPro" id="IPR010107">
    <property type="entry name" value="Glutamate_decarboxylase"/>
</dbReference>
<dbReference type="Pfam" id="PF00282">
    <property type="entry name" value="Pyridoxal_deC"/>
    <property type="match status" value="1"/>
</dbReference>
<dbReference type="OrthoDB" id="5152799at2759"/>
<evidence type="ECO:0000256" key="1">
    <source>
        <dbReference type="ARBA" id="ARBA00001933"/>
    </source>
</evidence>
<dbReference type="Gene3D" id="3.90.1150.160">
    <property type="match status" value="1"/>
</dbReference>
<proteinExistence type="inferred from homology"/>
<evidence type="ECO:0000256" key="2">
    <source>
        <dbReference type="ARBA" id="ARBA00009533"/>
    </source>
</evidence>
<evidence type="ECO:0000256" key="7">
    <source>
        <dbReference type="ARBA" id="ARBA00022898"/>
    </source>
</evidence>
<dbReference type="SUPFAM" id="SSF53383">
    <property type="entry name" value="PLP-dependent transferases"/>
    <property type="match status" value="1"/>
</dbReference>
<protein>
    <recommendedName>
        <fullName evidence="3">glutamate decarboxylase</fullName>
        <ecNumber evidence="3">4.1.1.15</ecNumber>
    </recommendedName>
</protein>
<dbReference type="InterPro" id="IPR004033">
    <property type="entry name" value="UbiE/COQ5_MeTrFase"/>
</dbReference>
<accession>A0A9P1GLK8</accession>
<evidence type="ECO:0000256" key="3">
    <source>
        <dbReference type="ARBA" id="ARBA00012421"/>
    </source>
</evidence>
<keyword evidence="5" id="KW-0808">Transferase</keyword>
<dbReference type="InterPro" id="IPR029063">
    <property type="entry name" value="SAM-dependent_MTases_sf"/>
</dbReference>
<dbReference type="GO" id="GO:0042181">
    <property type="term" value="P:ketone biosynthetic process"/>
    <property type="evidence" value="ECO:0007669"/>
    <property type="project" value="UniProtKB-ARBA"/>
</dbReference>